<gene>
    <name evidence="1" type="ORF">DIW82_02915</name>
</gene>
<evidence type="ECO:0000313" key="2">
    <source>
        <dbReference type="Proteomes" id="UP000261739"/>
    </source>
</evidence>
<comment type="caution">
    <text evidence="1">The sequence shown here is derived from an EMBL/GenBank/DDBJ whole genome shotgun (WGS) entry which is preliminary data.</text>
</comment>
<dbReference type="EMBL" id="DQID01000082">
    <property type="protein sequence ID" value="HCT13763.1"/>
    <property type="molecule type" value="Genomic_DNA"/>
</dbReference>
<reference evidence="1 2" key="1">
    <citation type="journal article" date="2018" name="Nat. Biotechnol.">
        <title>A standardized bacterial taxonomy based on genome phylogeny substantially revises the tree of life.</title>
        <authorList>
            <person name="Parks D.H."/>
            <person name="Chuvochina M."/>
            <person name="Waite D.W."/>
            <person name="Rinke C."/>
            <person name="Skarshewski A."/>
            <person name="Chaumeil P.A."/>
            <person name="Hugenholtz P."/>
        </authorList>
    </citation>
    <scope>NUCLEOTIDE SEQUENCE [LARGE SCALE GENOMIC DNA]</scope>
    <source>
        <strain evidence="1">UBA11247</strain>
    </source>
</reference>
<dbReference type="RefSeq" id="WP_139024429.1">
    <property type="nucleotide sequence ID" value="NZ_DAITTW010000096.1"/>
</dbReference>
<accession>A0A3D4SWV5</accession>
<sequence length="75" mass="7846">MLVGAGSAKCDFAENVGDKLAGNTPGSGEQTSVSAYSPALRQQVAVTCSQVQDSDRDRLWKCSVDSSGSVVYVYP</sequence>
<organism evidence="1 2">
    <name type="scientific">Corynebacterium nuruki</name>
    <dbReference type="NCBI Taxonomy" id="1032851"/>
    <lineage>
        <taxon>Bacteria</taxon>
        <taxon>Bacillati</taxon>
        <taxon>Actinomycetota</taxon>
        <taxon>Actinomycetes</taxon>
        <taxon>Mycobacteriales</taxon>
        <taxon>Corynebacteriaceae</taxon>
        <taxon>Corynebacterium</taxon>
    </lineage>
</organism>
<evidence type="ECO:0000313" key="1">
    <source>
        <dbReference type="EMBL" id="HCT13763.1"/>
    </source>
</evidence>
<protein>
    <submittedName>
        <fullName evidence="1">Uncharacterized protein</fullName>
    </submittedName>
</protein>
<proteinExistence type="predicted"/>
<dbReference type="STRING" id="863239.GCA_000213935_01876"/>
<dbReference type="AlphaFoldDB" id="A0A3D4SWV5"/>
<name>A0A3D4SWV5_9CORY</name>
<dbReference type="Proteomes" id="UP000261739">
    <property type="component" value="Unassembled WGS sequence"/>
</dbReference>